<keyword evidence="3" id="KW-0547">Nucleotide-binding</keyword>
<keyword evidence="4 6" id="KW-0067">ATP-binding</keyword>
<dbReference type="Pfam" id="PF00005">
    <property type="entry name" value="ABC_tran"/>
    <property type="match status" value="1"/>
</dbReference>
<comment type="similarity">
    <text evidence="1">Belongs to the ABC transporter superfamily.</text>
</comment>
<dbReference type="Gene3D" id="3.40.50.300">
    <property type="entry name" value="P-loop containing nucleotide triphosphate hydrolases"/>
    <property type="match status" value="1"/>
</dbReference>
<reference evidence="6 7" key="1">
    <citation type="submission" date="2022-10" db="EMBL/GenBank/DDBJ databases">
        <title>Draft genome assembly of moderately radiation resistant bacterium Metabacillus halosaccharovorans.</title>
        <authorList>
            <person name="Pal S."/>
            <person name="Gopinathan A."/>
        </authorList>
    </citation>
    <scope>NUCLEOTIDE SEQUENCE [LARGE SCALE GENOMIC DNA]</scope>
    <source>
        <strain evidence="6 7">VITHBRA001</strain>
    </source>
</reference>
<dbReference type="InterPro" id="IPR017871">
    <property type="entry name" value="ABC_transporter-like_CS"/>
</dbReference>
<dbReference type="GO" id="GO:0005524">
    <property type="term" value="F:ATP binding"/>
    <property type="evidence" value="ECO:0007669"/>
    <property type="project" value="UniProtKB-KW"/>
</dbReference>
<dbReference type="InterPro" id="IPR003439">
    <property type="entry name" value="ABC_transporter-like_ATP-bd"/>
</dbReference>
<keyword evidence="7" id="KW-1185">Reference proteome</keyword>
<evidence type="ECO:0000259" key="5">
    <source>
        <dbReference type="PROSITE" id="PS50893"/>
    </source>
</evidence>
<dbReference type="PANTHER" id="PTHR43335:SF4">
    <property type="entry name" value="ABC TRANSPORTER, ATP-BINDING PROTEIN"/>
    <property type="match status" value="1"/>
</dbReference>
<evidence type="ECO:0000256" key="4">
    <source>
        <dbReference type="ARBA" id="ARBA00022840"/>
    </source>
</evidence>
<protein>
    <submittedName>
        <fullName evidence="6">ATP-binding cassette domain-containing protein</fullName>
    </submittedName>
</protein>
<evidence type="ECO:0000256" key="2">
    <source>
        <dbReference type="ARBA" id="ARBA00022448"/>
    </source>
</evidence>
<dbReference type="PANTHER" id="PTHR43335">
    <property type="entry name" value="ABC TRANSPORTER, ATP-BINDING PROTEIN"/>
    <property type="match status" value="1"/>
</dbReference>
<evidence type="ECO:0000313" key="7">
    <source>
        <dbReference type="Proteomes" id="UP001526147"/>
    </source>
</evidence>
<evidence type="ECO:0000313" key="6">
    <source>
        <dbReference type="EMBL" id="MCV9884576.1"/>
    </source>
</evidence>
<organism evidence="6 7">
    <name type="scientific">Metabacillus halosaccharovorans</name>
    <dbReference type="NCBI Taxonomy" id="930124"/>
    <lineage>
        <taxon>Bacteria</taxon>
        <taxon>Bacillati</taxon>
        <taxon>Bacillota</taxon>
        <taxon>Bacilli</taxon>
        <taxon>Bacillales</taxon>
        <taxon>Bacillaceae</taxon>
        <taxon>Metabacillus</taxon>
    </lineage>
</organism>
<evidence type="ECO:0000256" key="1">
    <source>
        <dbReference type="ARBA" id="ARBA00005417"/>
    </source>
</evidence>
<dbReference type="PROSITE" id="PS50893">
    <property type="entry name" value="ABC_TRANSPORTER_2"/>
    <property type="match status" value="1"/>
</dbReference>
<dbReference type="InterPro" id="IPR027417">
    <property type="entry name" value="P-loop_NTPase"/>
</dbReference>
<evidence type="ECO:0000256" key="3">
    <source>
        <dbReference type="ARBA" id="ARBA00022741"/>
    </source>
</evidence>
<proteinExistence type="inferred from homology"/>
<gene>
    <name evidence="6" type="ORF">OIH86_02820</name>
</gene>
<dbReference type="Proteomes" id="UP001526147">
    <property type="component" value="Unassembled WGS sequence"/>
</dbReference>
<dbReference type="InterPro" id="IPR003593">
    <property type="entry name" value="AAA+_ATPase"/>
</dbReference>
<name>A0ABT3DC69_9BACI</name>
<dbReference type="PROSITE" id="PS00211">
    <property type="entry name" value="ABC_TRANSPORTER_1"/>
    <property type="match status" value="1"/>
</dbReference>
<feature type="domain" description="ABC transporter" evidence="5">
    <location>
        <begin position="7"/>
        <end position="239"/>
    </location>
</feature>
<dbReference type="RefSeq" id="WP_264141522.1">
    <property type="nucleotide sequence ID" value="NZ_JAOYEY010000021.1"/>
</dbReference>
<accession>A0ABT3DC69</accession>
<dbReference type="EMBL" id="JAOYEY010000021">
    <property type="protein sequence ID" value="MCV9884576.1"/>
    <property type="molecule type" value="Genomic_DNA"/>
</dbReference>
<dbReference type="SUPFAM" id="SSF52540">
    <property type="entry name" value="P-loop containing nucleoside triphosphate hydrolases"/>
    <property type="match status" value="1"/>
</dbReference>
<sequence length="243" mass="26988">MNKTKVLEVKNISKKVKGKRILEDVSFDLYSSDICGFVGPNGSGKTTLIRILTGLIHPTKGAVFINGKNINERQASALQNVGAIVESPIFFPYMTGKQNLINLARITHGVNKGEIKEKVKEVLKVVGLEDRGNDKVGSYSLGMKQRLGIAQALLGEPRFIILDEPSNGLDPLGMKQLRELILSLNKNKEITFLISSHLIKELEVVCHSWVMINKGSIVWQGKSRELGDKYEDLEQKFIGLMSQ</sequence>
<keyword evidence="2" id="KW-0813">Transport</keyword>
<dbReference type="SMART" id="SM00382">
    <property type="entry name" value="AAA"/>
    <property type="match status" value="1"/>
</dbReference>
<comment type="caution">
    <text evidence="6">The sequence shown here is derived from an EMBL/GenBank/DDBJ whole genome shotgun (WGS) entry which is preliminary data.</text>
</comment>